<feature type="compositionally biased region" description="Basic and acidic residues" evidence="4">
    <location>
        <begin position="914"/>
        <end position="926"/>
    </location>
</feature>
<feature type="repeat" description="ANK" evidence="3">
    <location>
        <begin position="232"/>
        <end position="264"/>
    </location>
</feature>
<dbReference type="PRINTS" id="PR01415">
    <property type="entry name" value="ANKYRIN"/>
</dbReference>
<feature type="repeat" description="ANK" evidence="3">
    <location>
        <begin position="514"/>
        <end position="546"/>
    </location>
</feature>
<dbReference type="Pfam" id="PF12796">
    <property type="entry name" value="Ank_2"/>
    <property type="match status" value="4"/>
</dbReference>
<feature type="compositionally biased region" description="Polar residues" evidence="4">
    <location>
        <begin position="904"/>
        <end position="913"/>
    </location>
</feature>
<dbReference type="PANTHER" id="PTHR24189:SF50">
    <property type="entry name" value="ANKYRIN REPEAT AND SOCS BOX PROTEIN 2"/>
    <property type="match status" value="1"/>
</dbReference>
<feature type="repeat" description="ANK" evidence="3">
    <location>
        <begin position="347"/>
        <end position="379"/>
    </location>
</feature>
<dbReference type="InterPro" id="IPR036770">
    <property type="entry name" value="Ankyrin_rpt-contain_sf"/>
</dbReference>
<proteinExistence type="predicted"/>
<feature type="compositionally biased region" description="Basic and acidic residues" evidence="4">
    <location>
        <begin position="770"/>
        <end position="796"/>
    </location>
</feature>
<feature type="compositionally biased region" description="Basic and acidic residues" evidence="4">
    <location>
        <begin position="856"/>
        <end position="871"/>
    </location>
</feature>
<feature type="compositionally biased region" description="Polar residues" evidence="4">
    <location>
        <begin position="986"/>
        <end position="1005"/>
    </location>
</feature>
<dbReference type="PROSITE" id="PS50088">
    <property type="entry name" value="ANK_REPEAT"/>
    <property type="match status" value="8"/>
</dbReference>
<feature type="repeat" description="ANK" evidence="3">
    <location>
        <begin position="265"/>
        <end position="297"/>
    </location>
</feature>
<feature type="compositionally biased region" description="Low complexity" evidence="4">
    <location>
        <begin position="966"/>
        <end position="975"/>
    </location>
</feature>
<accession>A0A9Q0S0K9</accession>
<feature type="region of interest" description="Disordered" evidence="4">
    <location>
        <begin position="667"/>
        <end position="1178"/>
    </location>
</feature>
<gene>
    <name evidence="5" type="primary">INVS</name>
    <name evidence="5" type="ORF">Bhyg_12635</name>
</gene>
<evidence type="ECO:0000256" key="2">
    <source>
        <dbReference type="ARBA" id="ARBA00023043"/>
    </source>
</evidence>
<evidence type="ECO:0000313" key="6">
    <source>
        <dbReference type="Proteomes" id="UP001151699"/>
    </source>
</evidence>
<dbReference type="SUPFAM" id="SSF48403">
    <property type="entry name" value="Ankyrin repeat"/>
    <property type="match status" value="1"/>
</dbReference>
<comment type="caution">
    <text evidence="5">The sequence shown here is derived from an EMBL/GenBank/DDBJ whole genome shotgun (WGS) entry which is preliminary data.</text>
</comment>
<keyword evidence="6" id="KW-1185">Reference proteome</keyword>
<evidence type="ECO:0000256" key="1">
    <source>
        <dbReference type="ARBA" id="ARBA00022737"/>
    </source>
</evidence>
<dbReference type="PROSITE" id="PS50297">
    <property type="entry name" value="ANK_REP_REGION"/>
    <property type="match status" value="7"/>
</dbReference>
<dbReference type="Gene3D" id="1.25.40.20">
    <property type="entry name" value="Ankyrin repeat-containing domain"/>
    <property type="match status" value="3"/>
</dbReference>
<sequence>MRAIKIGYSNGGGRFLIKFLVKVQQQQGNWLNIFEDETISMELKRNVDQNRVKPLDDECKSKEHRLAKGCTSLMYACQQGNTGTIVTELRNKKFIQKWRADSQKSQQEKTRLKDHQLNATQICQPPELSTQSESTLNKENVLNESTDSTNISTSTPIRPHKKRQYVCKYQPNWLQTFSWIKYEEASDKPSTVHHRDKTNKNALHYCSGQRDLVAAASVAIAAPELLESADEDGFTPLHLAVIQGNMALVNLLLANKADVNALDNEGHSVVHWATVCGEVEALRAVLTAGANVSTPDMNGGSPLHYAAQMCGANYDGKSGLHSSRLALEILNIFLHHPHTVVDVVDKDGRQPLLWAASAGSARAVMALVKAGARIECSDKDGLTALHCAASRGHTECIDTLISLCGAPTDLIDSNGCTALHYAVTLGHADATSVLLDLEADPNRQDRKGRTPAHCGCAKGQFETVRLLKERKANMWLRNAKGDLPIHEAASSGRRELVEWLLEQKPRQVNITSNDGRTILHIAAGNDSTDMCKMLLDFGADVNSIYRTSRNVVMTPLDCALQKGFRSTAKFLQLHGGLPASKLRLSGRKPNALNDQELVKPLSFATNKTESEQPVDTKTSKHFVVYLKRSESEDHSCNEKVPKSHRSRCEHHGHRYRFRTSSCEAFKHKDDSSSDMCRSKSNIEIHRRRKSRHRRGSSSASDDSCSSSEGCSCHKYRKRDKHRHRKRDKTSSRNVKSKNKSKSSDDDSDSDEKREKRKEKKSKKVSTSDDVAAKSKETETKNKSEKQNQTESAKESDTLTAPNKVNEKRVGQSTTGAQKRPQSAKTSSAQKRSQEQSKRAIDEVNSKVEEPLQQEPPDDKKSLNKCDSDESARMASETIVTKADVHSSSVTEDLKKPVKEDIPTTVDTPMPSQNAEEKPKEANKNADDELTDSTFTVDNSPKTEVVATPQIEESNAAKDGTEKVVVEEPPNQQEEVSMSAATKEPVSEQNDQQVLPVSSETVANEKSATDGLTPADNQSFEVLPDATVDNELKPSPEREEQRKSSFTVLASDESIDHEDPFSEIIVKQDRSSRTSFQILGSFDKPETATNDDDEDEEPEQNYSSDDDVDPNVANVDEYDTATRTTPSATGRRKKLKKRVKSVNKQFSVDVSNQLLDDGQKQLSKDHDSGFEPSPRAMRTKIPSPRTIYTAVMPRKSVFANLDGRSCMSRLEGRKPGDKNSVNMATVTQSIQKNIRRYYMERKIFQHLLELKSLQIRSSKINESVLVKRAVDDYHKSTLALGLETGGSLRRYPYKDYTFKNFEIFLYETLKSLQKTGTYNFQNISDVYKEAERRLSPDYSRYEKALQCTSKTHRCLHSAQAYLSRPAHAYTGIPCAAYSKKKKNIENEKSRKKELLSNKTFNKDQTNLIISLWYFELAITPKALAGMEIIFSSCANK</sequence>
<feature type="compositionally biased region" description="Basic and acidic residues" evidence="4">
    <location>
        <begin position="954"/>
        <end position="965"/>
    </location>
</feature>
<dbReference type="PANTHER" id="PTHR24189">
    <property type="entry name" value="MYOTROPHIN"/>
    <property type="match status" value="1"/>
</dbReference>
<organism evidence="5 6">
    <name type="scientific">Pseudolycoriella hygida</name>
    <dbReference type="NCBI Taxonomy" id="35572"/>
    <lineage>
        <taxon>Eukaryota</taxon>
        <taxon>Metazoa</taxon>
        <taxon>Ecdysozoa</taxon>
        <taxon>Arthropoda</taxon>
        <taxon>Hexapoda</taxon>
        <taxon>Insecta</taxon>
        <taxon>Pterygota</taxon>
        <taxon>Neoptera</taxon>
        <taxon>Endopterygota</taxon>
        <taxon>Diptera</taxon>
        <taxon>Nematocera</taxon>
        <taxon>Sciaroidea</taxon>
        <taxon>Sciaridae</taxon>
        <taxon>Pseudolycoriella</taxon>
    </lineage>
</organism>
<feature type="compositionally biased region" description="Basic and acidic residues" evidence="4">
    <location>
        <begin position="831"/>
        <end position="849"/>
    </location>
</feature>
<feature type="compositionally biased region" description="Basic residues" evidence="4">
    <location>
        <begin position="754"/>
        <end position="763"/>
    </location>
</feature>
<feature type="repeat" description="ANK" evidence="3">
    <location>
        <begin position="447"/>
        <end position="479"/>
    </location>
</feature>
<reference evidence="5" key="1">
    <citation type="submission" date="2022-07" db="EMBL/GenBank/DDBJ databases">
        <authorList>
            <person name="Trinca V."/>
            <person name="Uliana J.V.C."/>
            <person name="Torres T.T."/>
            <person name="Ward R.J."/>
            <person name="Monesi N."/>
        </authorList>
    </citation>
    <scope>NUCLEOTIDE SEQUENCE</scope>
    <source>
        <strain evidence="5">HSMRA1968</strain>
        <tissue evidence="5">Whole embryos</tissue>
    </source>
</reference>
<dbReference type="OrthoDB" id="10258888at2759"/>
<feature type="repeat" description="ANK" evidence="3">
    <location>
        <begin position="414"/>
        <end position="446"/>
    </location>
</feature>
<feature type="compositionally biased region" description="Basic and acidic residues" evidence="4">
    <location>
        <begin position="891"/>
        <end position="901"/>
    </location>
</feature>
<dbReference type="SMART" id="SM00248">
    <property type="entry name" value="ANK"/>
    <property type="match status" value="11"/>
</dbReference>
<feature type="compositionally biased region" description="Basic and acidic residues" evidence="4">
    <location>
        <begin position="1156"/>
        <end position="1168"/>
    </location>
</feature>
<name>A0A9Q0S0K9_9DIPT</name>
<feature type="compositionally biased region" description="Basic and acidic residues" evidence="4">
    <location>
        <begin position="1029"/>
        <end position="1042"/>
    </location>
</feature>
<evidence type="ECO:0000256" key="3">
    <source>
        <dbReference type="PROSITE-ProRule" id="PRU00023"/>
    </source>
</evidence>
<dbReference type="Proteomes" id="UP001151699">
    <property type="component" value="Chromosome X"/>
</dbReference>
<dbReference type="InterPro" id="IPR002110">
    <property type="entry name" value="Ankyrin_rpt"/>
</dbReference>
<feature type="compositionally biased region" description="Low complexity" evidence="4">
    <location>
        <begin position="696"/>
        <end position="710"/>
    </location>
</feature>
<keyword evidence="2 3" id="KW-0040">ANK repeat</keyword>
<feature type="compositionally biased region" description="Basic residues" evidence="4">
    <location>
        <begin position="685"/>
        <end position="695"/>
    </location>
</feature>
<dbReference type="EMBL" id="WJQU01000003">
    <property type="protein sequence ID" value="KAJ6639887.1"/>
    <property type="molecule type" value="Genomic_DNA"/>
</dbReference>
<evidence type="ECO:0000256" key="4">
    <source>
        <dbReference type="SAM" id="MobiDB-lite"/>
    </source>
</evidence>
<protein>
    <submittedName>
        <fullName evidence="5">Inversin</fullName>
    </submittedName>
</protein>
<feature type="compositionally biased region" description="Polar residues" evidence="4">
    <location>
        <begin position="1141"/>
        <end position="1153"/>
    </location>
</feature>
<keyword evidence="1" id="KW-0677">Repeat</keyword>
<evidence type="ECO:0000313" key="5">
    <source>
        <dbReference type="EMBL" id="KAJ6639887.1"/>
    </source>
</evidence>
<feature type="compositionally biased region" description="Polar residues" evidence="4">
    <location>
        <begin position="931"/>
        <end position="941"/>
    </location>
</feature>
<feature type="repeat" description="ANK" evidence="3">
    <location>
        <begin position="480"/>
        <end position="502"/>
    </location>
</feature>
<feature type="compositionally biased region" description="Basic and acidic residues" evidence="4">
    <location>
        <begin position="667"/>
        <end position="684"/>
    </location>
</feature>
<feature type="repeat" description="ANK" evidence="3">
    <location>
        <begin position="380"/>
        <end position="413"/>
    </location>
</feature>
<feature type="compositionally biased region" description="Acidic residues" evidence="4">
    <location>
        <begin position="1088"/>
        <end position="1108"/>
    </location>
</feature>
<feature type="compositionally biased region" description="Polar residues" evidence="4">
    <location>
        <begin position="810"/>
        <end position="830"/>
    </location>
</feature>
<dbReference type="InterPro" id="IPR050745">
    <property type="entry name" value="Multifunctional_regulatory"/>
</dbReference>
<feature type="compositionally biased region" description="Basic residues" evidence="4">
    <location>
        <begin position="713"/>
        <end position="727"/>
    </location>
</feature>
<feature type="compositionally biased region" description="Basic residues" evidence="4">
    <location>
        <begin position="1129"/>
        <end position="1140"/>
    </location>
</feature>